<dbReference type="Pfam" id="PF21666">
    <property type="entry name" value="DUF4246_N"/>
    <property type="match status" value="1"/>
</dbReference>
<dbReference type="AlphaFoldDB" id="A0A6A5WNT9"/>
<accession>A0A6A5WNT9</accession>
<proteinExistence type="predicted"/>
<name>A0A6A5WNT9_9PLEO</name>
<gene>
    <name evidence="3" type="ORF">P154DRAFT_488386</name>
</gene>
<dbReference type="Pfam" id="PF14033">
    <property type="entry name" value="DUF4246"/>
    <property type="match status" value="1"/>
</dbReference>
<dbReference type="InterPro" id="IPR049192">
    <property type="entry name" value="DUF4246_C"/>
</dbReference>
<protein>
    <submittedName>
        <fullName evidence="3">Uncharacterized protein</fullName>
    </submittedName>
</protein>
<feature type="domain" description="DUF4246" evidence="2">
    <location>
        <begin position="4"/>
        <end position="74"/>
    </location>
</feature>
<dbReference type="PANTHER" id="PTHR33119">
    <property type="entry name" value="IFI3P"/>
    <property type="match status" value="1"/>
</dbReference>
<evidence type="ECO:0000259" key="1">
    <source>
        <dbReference type="Pfam" id="PF14033"/>
    </source>
</evidence>
<dbReference type="InterPro" id="IPR049207">
    <property type="entry name" value="DUF4246_N"/>
</dbReference>
<organism evidence="3 4">
    <name type="scientific">Amniculicola lignicola CBS 123094</name>
    <dbReference type="NCBI Taxonomy" id="1392246"/>
    <lineage>
        <taxon>Eukaryota</taxon>
        <taxon>Fungi</taxon>
        <taxon>Dikarya</taxon>
        <taxon>Ascomycota</taxon>
        <taxon>Pezizomycotina</taxon>
        <taxon>Dothideomycetes</taxon>
        <taxon>Pleosporomycetidae</taxon>
        <taxon>Pleosporales</taxon>
        <taxon>Amniculicolaceae</taxon>
        <taxon>Amniculicola</taxon>
    </lineage>
</organism>
<evidence type="ECO:0000313" key="3">
    <source>
        <dbReference type="EMBL" id="KAF2002419.1"/>
    </source>
</evidence>
<evidence type="ECO:0000259" key="2">
    <source>
        <dbReference type="Pfam" id="PF21666"/>
    </source>
</evidence>
<dbReference type="PANTHER" id="PTHR33119:SF1">
    <property type="entry name" value="FE2OG DIOXYGENASE DOMAIN-CONTAINING PROTEIN"/>
    <property type="match status" value="1"/>
</dbReference>
<dbReference type="EMBL" id="ML977577">
    <property type="protein sequence ID" value="KAF2002419.1"/>
    <property type="molecule type" value="Genomic_DNA"/>
</dbReference>
<dbReference type="Proteomes" id="UP000799779">
    <property type="component" value="Unassembled WGS sequence"/>
</dbReference>
<evidence type="ECO:0000313" key="4">
    <source>
        <dbReference type="Proteomes" id="UP000799779"/>
    </source>
</evidence>
<sequence>MPEYPGLGLPLRYNEQGEGRGYPIGAHGSCSDSNSELISVRELAMMFIMDNLTDKSEWNKKVLNEEIVENWRKEALEIPDEVFWKLASQGKRQWWADGELTINDDWSMEGVPMSEGILSENAFDCCIKELQSKAAYYEKSALIPTLDAGATVVKSDTLVPPNLHDALRNAFTKLQDDQAGHPDWHPKSGNMVQDLVHPSMYPLVYGHTKVFQEELVGVTGAIEKWAGKGEVILKDDWQWDEQRDRFRYGVGSGDVPPQYWSDTYQWLPANVGFQEDGSVKFTSYINNLHPTRYPDIYRSIEKLIDISIPAWEQCLAMVDNRDNGPGRGCPRIGLIDDPDDETPENWIPSDPEEMADVEIDWEDDRYKGEYDPEDGDEVECKWRMLRKPRIPEPTFEDVDYTPKPEQLLKMKYSKSGLQVIVKMASIELTPEKPEFPVGGWHIEGQMNEHIAATALFYLDSDNITDSNLSFRMQTSAYMEDDISISQDGYHWLQHVYGTGFGGGSSPCLQNYGSVETRQGRLLAFPNVFQHRVSPFKLSDPTKPGHRRFIALWLVDPARRIISTANVPPQQQDWWVESIFGDTVESRAAAMSKLPAELVVLLKEKGMRVDIDATDPGRLPAELLDMVRGYLNEKDGGGLMSLHEAEEHRERLMEVRGQFLRVSEEGWQQHSYSFCEH</sequence>
<feature type="domain" description="DUF4246" evidence="1">
    <location>
        <begin position="120"/>
        <end position="576"/>
    </location>
</feature>
<reference evidence="3" key="1">
    <citation type="journal article" date="2020" name="Stud. Mycol.">
        <title>101 Dothideomycetes genomes: a test case for predicting lifestyles and emergence of pathogens.</title>
        <authorList>
            <person name="Haridas S."/>
            <person name="Albert R."/>
            <person name="Binder M."/>
            <person name="Bloem J."/>
            <person name="Labutti K."/>
            <person name="Salamov A."/>
            <person name="Andreopoulos B."/>
            <person name="Baker S."/>
            <person name="Barry K."/>
            <person name="Bills G."/>
            <person name="Bluhm B."/>
            <person name="Cannon C."/>
            <person name="Castanera R."/>
            <person name="Culley D."/>
            <person name="Daum C."/>
            <person name="Ezra D."/>
            <person name="Gonzalez J."/>
            <person name="Henrissat B."/>
            <person name="Kuo A."/>
            <person name="Liang C."/>
            <person name="Lipzen A."/>
            <person name="Lutzoni F."/>
            <person name="Magnuson J."/>
            <person name="Mondo S."/>
            <person name="Nolan M."/>
            <person name="Ohm R."/>
            <person name="Pangilinan J."/>
            <person name="Park H.-J."/>
            <person name="Ramirez L."/>
            <person name="Alfaro M."/>
            <person name="Sun H."/>
            <person name="Tritt A."/>
            <person name="Yoshinaga Y."/>
            <person name="Zwiers L.-H."/>
            <person name="Turgeon B."/>
            <person name="Goodwin S."/>
            <person name="Spatafora J."/>
            <person name="Crous P."/>
            <person name="Grigoriev I."/>
        </authorList>
    </citation>
    <scope>NUCLEOTIDE SEQUENCE</scope>
    <source>
        <strain evidence="3">CBS 123094</strain>
    </source>
</reference>
<dbReference type="InterPro" id="IPR025340">
    <property type="entry name" value="DUF4246"/>
</dbReference>
<dbReference type="OrthoDB" id="415532at2759"/>
<keyword evidence="4" id="KW-1185">Reference proteome</keyword>